<organism evidence="1 2">
    <name type="scientific">Cryptococcus amylolentus CBS 6039</name>
    <dbReference type="NCBI Taxonomy" id="1295533"/>
    <lineage>
        <taxon>Eukaryota</taxon>
        <taxon>Fungi</taxon>
        <taxon>Dikarya</taxon>
        <taxon>Basidiomycota</taxon>
        <taxon>Agaricomycotina</taxon>
        <taxon>Tremellomycetes</taxon>
        <taxon>Tremellales</taxon>
        <taxon>Cryptococcaceae</taxon>
        <taxon>Cryptococcus</taxon>
    </lineage>
</organism>
<keyword evidence="2" id="KW-1185">Reference proteome</keyword>
<sequence length="102" mass="12078">MVLYTFAQKRRNHVLLATLPLLFVAPSPLSKHRPFRFAFAASLSCYITPQEHYTPTVMERLDMYHNQSTLFSLRRRGQRCHNIHNFRRDPSSQRVACLHHSR</sequence>
<accession>A0A1E3HBF0</accession>
<gene>
    <name evidence="1" type="ORF">L202_07209</name>
</gene>
<evidence type="ECO:0000313" key="1">
    <source>
        <dbReference type="EMBL" id="ODN73662.1"/>
    </source>
</evidence>
<dbReference type="RefSeq" id="XP_018989524.1">
    <property type="nucleotide sequence ID" value="XM_019141881.1"/>
</dbReference>
<dbReference type="Proteomes" id="UP000094065">
    <property type="component" value="Unassembled WGS sequence"/>
</dbReference>
<proteinExistence type="predicted"/>
<dbReference type="EMBL" id="AWGJ01000012">
    <property type="protein sequence ID" value="ODN73662.1"/>
    <property type="molecule type" value="Genomic_DNA"/>
</dbReference>
<name>A0A1E3HBF0_9TREE</name>
<dbReference type="GeneID" id="30158518"/>
<protein>
    <submittedName>
        <fullName evidence="1">Uncharacterized protein</fullName>
    </submittedName>
</protein>
<comment type="caution">
    <text evidence="1">The sequence shown here is derived from an EMBL/GenBank/DDBJ whole genome shotgun (WGS) entry which is preliminary data.</text>
</comment>
<evidence type="ECO:0000313" key="2">
    <source>
        <dbReference type="Proteomes" id="UP000094065"/>
    </source>
</evidence>
<reference evidence="1 2" key="1">
    <citation type="submission" date="2016-06" db="EMBL/GenBank/DDBJ databases">
        <title>Evolution of pathogenesis and genome organization in the Tremellales.</title>
        <authorList>
            <person name="Cuomo C."/>
            <person name="Litvintseva A."/>
            <person name="Heitman J."/>
            <person name="Chen Y."/>
            <person name="Sun S."/>
            <person name="Springer D."/>
            <person name="Dromer F."/>
            <person name="Young S."/>
            <person name="Zeng Q."/>
            <person name="Chapman S."/>
            <person name="Gujja S."/>
            <person name="Saif S."/>
            <person name="Birren B."/>
        </authorList>
    </citation>
    <scope>NUCLEOTIDE SEQUENCE [LARGE SCALE GENOMIC DNA]</scope>
    <source>
        <strain evidence="1 2">CBS 6039</strain>
    </source>
</reference>
<dbReference type="AlphaFoldDB" id="A0A1E3HBF0"/>